<dbReference type="STRING" id="1247936.BN2475_220004"/>
<evidence type="ECO:0000313" key="2">
    <source>
        <dbReference type="Proteomes" id="UP000187012"/>
    </source>
</evidence>
<organism evidence="1 2">
    <name type="scientific">Paraburkholderia ribeironis</name>
    <dbReference type="NCBI Taxonomy" id="1247936"/>
    <lineage>
        <taxon>Bacteria</taxon>
        <taxon>Pseudomonadati</taxon>
        <taxon>Pseudomonadota</taxon>
        <taxon>Betaproteobacteria</taxon>
        <taxon>Burkholderiales</taxon>
        <taxon>Burkholderiaceae</taxon>
        <taxon>Paraburkholderia</taxon>
    </lineage>
</organism>
<gene>
    <name evidence="1" type="ORF">BN2475_220004</name>
</gene>
<accession>A0A1N7RX00</accession>
<protein>
    <submittedName>
        <fullName evidence="1">Uncharacterized protein</fullName>
    </submittedName>
</protein>
<evidence type="ECO:0000313" key="1">
    <source>
        <dbReference type="EMBL" id="SIT39633.1"/>
    </source>
</evidence>
<dbReference type="EMBL" id="CYGX02000022">
    <property type="protein sequence ID" value="SIT39633.1"/>
    <property type="molecule type" value="Genomic_DNA"/>
</dbReference>
<dbReference type="AlphaFoldDB" id="A0A1N7RX00"/>
<sequence length="30" mass="3377">MSHIAEKILLLSCAEHAALCVEREPVDLRE</sequence>
<dbReference type="Proteomes" id="UP000187012">
    <property type="component" value="Unassembled WGS sequence"/>
</dbReference>
<keyword evidence="2" id="KW-1185">Reference proteome</keyword>
<proteinExistence type="predicted"/>
<reference evidence="1 2" key="1">
    <citation type="submission" date="2016-12" db="EMBL/GenBank/DDBJ databases">
        <authorList>
            <person name="Song W.-J."/>
            <person name="Kurnit D.M."/>
        </authorList>
    </citation>
    <scope>NUCLEOTIDE SEQUENCE [LARGE SCALE GENOMIC DNA]</scope>
    <source>
        <strain evidence="1 2">STM7296</strain>
    </source>
</reference>
<name>A0A1N7RX00_9BURK</name>